<name>X8E0F7_MYCXE</name>
<organism evidence="1">
    <name type="scientific">Mycobacterium xenopi 4042</name>
    <dbReference type="NCBI Taxonomy" id="1299334"/>
    <lineage>
        <taxon>Bacteria</taxon>
        <taxon>Bacillati</taxon>
        <taxon>Actinomycetota</taxon>
        <taxon>Actinomycetes</taxon>
        <taxon>Mycobacteriales</taxon>
        <taxon>Mycobacteriaceae</taxon>
        <taxon>Mycobacterium</taxon>
    </lineage>
</organism>
<protein>
    <submittedName>
        <fullName evidence="1">Putative lipoprotein</fullName>
    </submittedName>
</protein>
<keyword evidence="1" id="KW-0449">Lipoprotein</keyword>
<comment type="caution">
    <text evidence="1">The sequence shown here is derived from an EMBL/GenBank/DDBJ whole genome shotgun (WGS) entry which is preliminary data.</text>
</comment>
<reference evidence="1" key="1">
    <citation type="submission" date="2014-01" db="EMBL/GenBank/DDBJ databases">
        <authorList>
            <person name="Brown-Elliot B."/>
            <person name="Wallace R."/>
            <person name="Lenaerts A."/>
            <person name="Ordway D."/>
            <person name="DeGroote M.A."/>
            <person name="Parker T."/>
            <person name="Sizemore C."/>
            <person name="Tallon L.J."/>
            <person name="Sadzewicz L.K."/>
            <person name="Sengamalay N."/>
            <person name="Fraser C.M."/>
            <person name="Hine E."/>
            <person name="Shefchek K.A."/>
            <person name="Das S.P."/>
            <person name="Tettelin H."/>
        </authorList>
    </citation>
    <scope>NUCLEOTIDE SEQUENCE [LARGE SCALE GENOMIC DNA]</scope>
    <source>
        <strain evidence="1">4042</strain>
    </source>
</reference>
<dbReference type="AlphaFoldDB" id="X8E0F7"/>
<dbReference type="PATRIC" id="fig|1299334.3.peg.1088"/>
<evidence type="ECO:0000313" key="1">
    <source>
        <dbReference type="EMBL" id="EUA73423.1"/>
    </source>
</evidence>
<gene>
    <name evidence="1" type="ORF">I553_9579</name>
</gene>
<accession>X8E0F7</accession>
<sequence>MSSSVSASSTSCSGPSGCPVRMRASMCRLGSINAVDSSRVSATTAFTVRNVVGSAASLLGLNFER</sequence>
<proteinExistence type="predicted"/>
<dbReference type="EMBL" id="JAOB01000011">
    <property type="protein sequence ID" value="EUA73423.1"/>
    <property type="molecule type" value="Genomic_DNA"/>
</dbReference>